<name>A0A8J2PKF0_9HEXA</name>
<dbReference type="Proteomes" id="UP000708208">
    <property type="component" value="Unassembled WGS sequence"/>
</dbReference>
<feature type="transmembrane region" description="Helical" evidence="1">
    <location>
        <begin position="212"/>
        <end position="235"/>
    </location>
</feature>
<gene>
    <name evidence="2" type="ORF">AFUS01_LOCUS36564</name>
</gene>
<reference evidence="2" key="1">
    <citation type="submission" date="2021-06" db="EMBL/GenBank/DDBJ databases">
        <authorList>
            <person name="Hodson N. C."/>
            <person name="Mongue J. A."/>
            <person name="Jaron S. K."/>
        </authorList>
    </citation>
    <scope>NUCLEOTIDE SEQUENCE</scope>
</reference>
<protein>
    <submittedName>
        <fullName evidence="2">Uncharacterized protein</fullName>
    </submittedName>
</protein>
<organism evidence="2 3">
    <name type="scientific">Allacma fusca</name>
    <dbReference type="NCBI Taxonomy" id="39272"/>
    <lineage>
        <taxon>Eukaryota</taxon>
        <taxon>Metazoa</taxon>
        <taxon>Ecdysozoa</taxon>
        <taxon>Arthropoda</taxon>
        <taxon>Hexapoda</taxon>
        <taxon>Collembola</taxon>
        <taxon>Symphypleona</taxon>
        <taxon>Sminthuridae</taxon>
        <taxon>Allacma</taxon>
    </lineage>
</organism>
<evidence type="ECO:0000313" key="2">
    <source>
        <dbReference type="EMBL" id="CAG7826514.1"/>
    </source>
</evidence>
<dbReference type="AlphaFoldDB" id="A0A8J2PKF0"/>
<keyword evidence="1" id="KW-1133">Transmembrane helix</keyword>
<keyword evidence="1" id="KW-0472">Membrane</keyword>
<proteinExistence type="predicted"/>
<keyword evidence="1" id="KW-0812">Transmembrane</keyword>
<evidence type="ECO:0000256" key="1">
    <source>
        <dbReference type="SAM" id="Phobius"/>
    </source>
</evidence>
<comment type="caution">
    <text evidence="2">The sequence shown here is derived from an EMBL/GenBank/DDBJ whole genome shotgun (WGS) entry which is preliminary data.</text>
</comment>
<sequence length="255" mass="28625">MLKQHFPTKFPQLAVLYEQRWRRGNAWIISNDEEKPCFNLRSQNDSSSPIAKTISSIDLRGSCVHLYENINCTGVKVKLTSEDNATCFHELGYRGCRGTVTVASLEFCNVNFQPSGKQVVMETSTTAAVLTESCRKHNSCISCVMSGCIFPGFKSFPCRHSWDNIVGDYPYNPPIMTTSDCFNLHSRYSTTDKPLNLSIGSLSRQDRDSPGFNAWVVIAPIAVLCVISGISYIIITKYWSRRMDSLTVTYTKSLI</sequence>
<evidence type="ECO:0000313" key="3">
    <source>
        <dbReference type="Proteomes" id="UP000708208"/>
    </source>
</evidence>
<keyword evidence="3" id="KW-1185">Reference proteome</keyword>
<accession>A0A8J2PKF0</accession>
<dbReference type="EMBL" id="CAJVCH010540020">
    <property type="protein sequence ID" value="CAG7826514.1"/>
    <property type="molecule type" value="Genomic_DNA"/>
</dbReference>